<dbReference type="InterPro" id="IPR018263">
    <property type="entry name" value="Ribosomal_eL32_CS"/>
</dbReference>
<evidence type="ECO:0000256" key="5">
    <source>
        <dbReference type="ARBA" id="ARBA00022980"/>
    </source>
</evidence>
<dbReference type="FunFam" id="2.60.370.10:FF:000001">
    <property type="entry name" value="COX11 cytochrome c oxidase assembly homolog"/>
    <property type="match status" value="1"/>
</dbReference>
<dbReference type="PROSITE" id="PS00580">
    <property type="entry name" value="RIBOSOMAL_L32E"/>
    <property type="match status" value="1"/>
</dbReference>
<sequence>MVQVTPVVRPKIVKKKVTKFKRHQSNRFKRVPESWRRPKGIDGRVRRKFKGAIKMPNIGYGSNKKTRHLLPNGFLKFVVNNVAELEVLLMHNRKYCAEIAHNVSGRKRREIIERAEQLNVRVTNPNARVRAEENELTVSDVKAGAGIPEPGEIDMHPSSLLLHVARRGASVATSSPMRLLRPTGLGGVRCISKRAAEEARRESIKQRNRRAVMYLAGTAIAWVGISYAAVPLYKIFCQMTGFGGTTQRVEEFVADKLTPREDAKPIRITFDGGVSANMPWVFRPQQRDLLLVPGETALAFYTAKNKTDKAITGVATYNVYPPSAGVYFNKIQCFCFEEQRLKPNEEIDMPVFFFIDPEICDDPSMNGVHNITLSYTFFKTDDVSEDEVDDED</sequence>
<keyword evidence="6 9" id="KW-1133">Transmembrane helix</keyword>
<dbReference type="HAMAP" id="MF_00155">
    <property type="entry name" value="CtaG"/>
    <property type="match status" value="1"/>
</dbReference>
<dbReference type="InterPro" id="IPR036351">
    <property type="entry name" value="Ribosomal_eL32_sf"/>
</dbReference>
<keyword evidence="7 9" id="KW-0472">Membrane</keyword>
<reference evidence="10 11" key="1">
    <citation type="submission" date="2015-11" db="EMBL/GenBank/DDBJ databases">
        <title>Genomes and virulence difference between two physiological races of Phytophthora nicotianae.</title>
        <authorList>
            <person name="Liu H."/>
            <person name="Ma X."/>
            <person name="Yu H."/>
            <person name="Fang D."/>
            <person name="Li Y."/>
            <person name="Wang X."/>
            <person name="Wang W."/>
            <person name="Dong Y."/>
            <person name="Xiao B."/>
        </authorList>
    </citation>
    <scope>NUCLEOTIDE SEQUENCE [LARGE SCALE GENOMIC DNA]</scope>
    <source>
        <strain evidence="11">race 0</strain>
    </source>
</reference>
<dbReference type="GO" id="GO:0006412">
    <property type="term" value="P:translation"/>
    <property type="evidence" value="ECO:0007669"/>
    <property type="project" value="InterPro"/>
</dbReference>
<dbReference type="GO" id="GO:0003735">
    <property type="term" value="F:structural constituent of ribosome"/>
    <property type="evidence" value="ECO:0007669"/>
    <property type="project" value="InterPro"/>
</dbReference>
<evidence type="ECO:0000313" key="10">
    <source>
        <dbReference type="EMBL" id="KUF90166.1"/>
    </source>
</evidence>
<dbReference type="STRING" id="4790.A0A0W8D1I8"/>
<dbReference type="SUPFAM" id="SSF52042">
    <property type="entry name" value="Ribosomal protein L32e"/>
    <property type="match status" value="1"/>
</dbReference>
<comment type="similarity">
    <text evidence="3">Belongs to the eukaryotic ribosomal protein eL32 family.</text>
</comment>
<evidence type="ECO:0000256" key="6">
    <source>
        <dbReference type="ARBA" id="ARBA00022989"/>
    </source>
</evidence>
<dbReference type="Proteomes" id="UP000052943">
    <property type="component" value="Unassembled WGS sequence"/>
</dbReference>
<dbReference type="InterPro" id="IPR001515">
    <property type="entry name" value="Ribosomal_eL32"/>
</dbReference>
<comment type="caution">
    <text evidence="10">The sequence shown here is derived from an EMBL/GenBank/DDBJ whole genome shotgun (WGS) entry which is preliminary data.</text>
</comment>
<evidence type="ECO:0000256" key="9">
    <source>
        <dbReference type="SAM" id="Phobius"/>
    </source>
</evidence>
<keyword evidence="8" id="KW-0687">Ribonucleoprotein</keyword>
<protein>
    <submittedName>
        <fullName evidence="10">Cytochrome c oxidase assembly protein COX11</fullName>
    </submittedName>
</protein>
<keyword evidence="5" id="KW-0689">Ribosomal protein</keyword>
<gene>
    <name evidence="10" type="ORF">AM587_10007783</name>
</gene>
<dbReference type="PANTHER" id="PTHR21320">
    <property type="entry name" value="CYTOCHROME C OXIDASE ASSEMBLY PROTEIN COX11-RELATED"/>
    <property type="match status" value="1"/>
</dbReference>
<comment type="function">
    <text evidence="1">Exerts its effect at some terminal stage of cytochrome c oxidase synthesis, probably by being involved in the insertion of the copper B into subunit I.</text>
</comment>
<dbReference type="InterPro" id="IPR023471">
    <property type="entry name" value="CtaG/Cox11_dom_sf"/>
</dbReference>
<dbReference type="EMBL" id="LNFO01001577">
    <property type="protein sequence ID" value="KUF90166.1"/>
    <property type="molecule type" value="Genomic_DNA"/>
</dbReference>
<dbReference type="AlphaFoldDB" id="A0A0W8D1I8"/>
<dbReference type="PANTHER" id="PTHR21320:SF3">
    <property type="entry name" value="CYTOCHROME C OXIDASE ASSEMBLY PROTEIN COX11, MITOCHONDRIAL-RELATED"/>
    <property type="match status" value="1"/>
</dbReference>
<dbReference type="SUPFAM" id="SSF110111">
    <property type="entry name" value="Ctag/Cox11"/>
    <property type="match status" value="1"/>
</dbReference>
<evidence type="ECO:0000256" key="2">
    <source>
        <dbReference type="ARBA" id="ARBA00004243"/>
    </source>
</evidence>
<accession>A0A0W8D1I8</accession>
<dbReference type="InterPro" id="IPR007533">
    <property type="entry name" value="Cyt_c_oxidase_assmbl_CtaG"/>
</dbReference>
<dbReference type="GO" id="GO:1990904">
    <property type="term" value="C:ribonucleoprotein complex"/>
    <property type="evidence" value="ECO:0007669"/>
    <property type="project" value="UniProtKB-KW"/>
</dbReference>
<dbReference type="CDD" id="cd00513">
    <property type="entry name" value="Ribosomal_L32_L32e"/>
    <property type="match status" value="1"/>
</dbReference>
<evidence type="ECO:0000256" key="7">
    <source>
        <dbReference type="ARBA" id="ARBA00023136"/>
    </source>
</evidence>
<dbReference type="Pfam" id="PF04442">
    <property type="entry name" value="CtaG_Cox11"/>
    <property type="match status" value="1"/>
</dbReference>
<evidence type="ECO:0000256" key="1">
    <source>
        <dbReference type="ARBA" id="ARBA00004007"/>
    </source>
</evidence>
<dbReference type="GO" id="GO:0005507">
    <property type="term" value="F:copper ion binding"/>
    <property type="evidence" value="ECO:0007669"/>
    <property type="project" value="InterPro"/>
</dbReference>
<proteinExistence type="inferred from homology"/>
<dbReference type="Pfam" id="PF01655">
    <property type="entry name" value="Ribosomal_L32e"/>
    <property type="match status" value="1"/>
</dbReference>
<feature type="transmembrane region" description="Helical" evidence="9">
    <location>
        <begin position="211"/>
        <end position="230"/>
    </location>
</feature>
<dbReference type="SMART" id="SM01393">
    <property type="entry name" value="Ribosomal_L32e"/>
    <property type="match status" value="1"/>
</dbReference>
<comment type="subcellular location">
    <subcellularLocation>
        <location evidence="2">Mitochondrion inner membrane</location>
        <topology evidence="2">Single-pass membrane protein</topology>
        <orientation evidence="2">Intermembrane side</orientation>
    </subcellularLocation>
</comment>
<dbReference type="GO" id="GO:0005743">
    <property type="term" value="C:mitochondrial inner membrane"/>
    <property type="evidence" value="ECO:0007669"/>
    <property type="project" value="UniProtKB-SubCell"/>
</dbReference>
<dbReference type="OrthoDB" id="1704689at2759"/>
<evidence type="ECO:0000256" key="3">
    <source>
        <dbReference type="ARBA" id="ARBA00008431"/>
    </source>
</evidence>
<dbReference type="NCBIfam" id="NF003465">
    <property type="entry name" value="PRK05089.1"/>
    <property type="match status" value="1"/>
</dbReference>
<name>A0A0W8D1I8_PHYNI</name>
<organism evidence="10 11">
    <name type="scientific">Phytophthora nicotianae</name>
    <name type="common">Potato buckeye rot agent</name>
    <name type="synonym">Phytophthora parasitica</name>
    <dbReference type="NCBI Taxonomy" id="4792"/>
    <lineage>
        <taxon>Eukaryota</taxon>
        <taxon>Sar</taxon>
        <taxon>Stramenopiles</taxon>
        <taxon>Oomycota</taxon>
        <taxon>Peronosporomycetes</taxon>
        <taxon>Peronosporales</taxon>
        <taxon>Peronosporaceae</taxon>
        <taxon>Phytophthora</taxon>
    </lineage>
</organism>
<keyword evidence="4 9" id="KW-0812">Transmembrane</keyword>
<evidence type="ECO:0000256" key="4">
    <source>
        <dbReference type="ARBA" id="ARBA00022692"/>
    </source>
</evidence>
<dbReference type="GO" id="GO:0005840">
    <property type="term" value="C:ribosome"/>
    <property type="evidence" value="ECO:0007669"/>
    <property type="project" value="UniProtKB-KW"/>
</dbReference>
<dbReference type="Gene3D" id="2.60.370.10">
    <property type="entry name" value="Ctag/Cox11"/>
    <property type="match status" value="1"/>
</dbReference>
<evidence type="ECO:0000313" key="11">
    <source>
        <dbReference type="Proteomes" id="UP000052943"/>
    </source>
</evidence>
<evidence type="ECO:0000256" key="8">
    <source>
        <dbReference type="ARBA" id="ARBA00023274"/>
    </source>
</evidence>